<dbReference type="AlphaFoldDB" id="A0A520KS21"/>
<reference evidence="1 2" key="1">
    <citation type="journal article" date="2019" name="Nat. Microbiol.">
        <title>Wide diversity of methane and short-chain alkane metabolisms in uncultured archaea.</title>
        <authorList>
            <person name="Borrel G."/>
            <person name="Adam P.S."/>
            <person name="McKay L.J."/>
            <person name="Chen L.X."/>
            <person name="Sierra-Garcia I.N."/>
            <person name="Sieber C.M."/>
            <person name="Letourneur Q."/>
            <person name="Ghozlane A."/>
            <person name="Andersen G.L."/>
            <person name="Li W.J."/>
            <person name="Hallam S.J."/>
            <person name="Muyzer G."/>
            <person name="de Oliveira V.M."/>
            <person name="Inskeep W.P."/>
            <person name="Banfield J.F."/>
            <person name="Gribaldo S."/>
        </authorList>
    </citation>
    <scope>NUCLEOTIDE SEQUENCE [LARGE SCALE GENOMIC DNA]</scope>
    <source>
        <strain evidence="1">NM1a</strain>
    </source>
</reference>
<evidence type="ECO:0008006" key="3">
    <source>
        <dbReference type="Google" id="ProtNLM"/>
    </source>
</evidence>
<organism evidence="1 2">
    <name type="scientific">Methanoliparum thermophilum</name>
    <dbReference type="NCBI Taxonomy" id="2491083"/>
    <lineage>
        <taxon>Archaea</taxon>
        <taxon>Methanobacteriati</taxon>
        <taxon>Methanobacteriota</taxon>
        <taxon>Candidatus Methanoliparia</taxon>
        <taxon>Candidatus Methanoliparales</taxon>
        <taxon>Candidatus Methanoliparaceae</taxon>
        <taxon>Candidatus Methanoliparum</taxon>
    </lineage>
</organism>
<proteinExistence type="predicted"/>
<dbReference type="Proteomes" id="UP000317158">
    <property type="component" value="Unassembled WGS sequence"/>
</dbReference>
<dbReference type="Gene3D" id="2.160.10.10">
    <property type="entry name" value="Hexapeptide repeat proteins"/>
    <property type="match status" value="1"/>
</dbReference>
<gene>
    <name evidence="1" type="ORF">EF806_04290</name>
</gene>
<name>A0A520KS21_METT2</name>
<comment type="caution">
    <text evidence="1">The sequence shown here is derived from an EMBL/GenBank/DDBJ whole genome shotgun (WGS) entry which is preliminary data.</text>
</comment>
<evidence type="ECO:0000313" key="1">
    <source>
        <dbReference type="EMBL" id="RZN64565.1"/>
    </source>
</evidence>
<dbReference type="Pfam" id="PF04519">
    <property type="entry name" value="Bactofilin"/>
    <property type="match status" value="1"/>
</dbReference>
<accession>A0A520KS21</accession>
<dbReference type="SUPFAM" id="SSF51161">
    <property type="entry name" value="Trimeric LpxA-like enzymes"/>
    <property type="match status" value="2"/>
</dbReference>
<dbReference type="EMBL" id="RXIF01000006">
    <property type="protein sequence ID" value="RZN64565.1"/>
    <property type="molecule type" value="Genomic_DNA"/>
</dbReference>
<dbReference type="InterPro" id="IPR007607">
    <property type="entry name" value="BacA/B"/>
</dbReference>
<sequence length="276" mass="30796">MIKKMIIPNDTSINDDVIICNRDMIICSYSEIHRGLIGENIFIGDMVNIKGGIRTYNDLRVGYFSILSGDVYVDGDAYLSDRIKINGKLVLGGNLDIGDDVRIDGGFESKGWIIIRDPIPFILFIFLYLSVILRIHRKSIDIDLSLNGNSYKDADDIKELSSLDFTDVDKNSSRLDIFLCPESTYIGEKNLIVDTSLEIGERCSIYCSIDADNVFVKKGSVIDGDIVSHNDIIIEEDSKVRGNLKASGRVIINKNATIFGKIKAKEIIINPDFVES</sequence>
<dbReference type="InterPro" id="IPR011004">
    <property type="entry name" value="Trimer_LpxA-like_sf"/>
</dbReference>
<protein>
    <recommendedName>
        <fullName evidence="3">Acyltransferase</fullName>
    </recommendedName>
</protein>
<evidence type="ECO:0000313" key="2">
    <source>
        <dbReference type="Proteomes" id="UP000317158"/>
    </source>
</evidence>